<dbReference type="Gene3D" id="3.40.50.300">
    <property type="entry name" value="P-loop containing nucleotide triphosphate hydrolases"/>
    <property type="match status" value="1"/>
</dbReference>
<dbReference type="PANTHER" id="PTHR48041">
    <property type="entry name" value="ABC TRANSPORTER G FAMILY MEMBER 28"/>
    <property type="match status" value="1"/>
</dbReference>
<evidence type="ECO:0000313" key="10">
    <source>
        <dbReference type="EMBL" id="CRZ02965.1"/>
    </source>
</evidence>
<proteinExistence type="predicted"/>
<dbReference type="InterPro" id="IPR027417">
    <property type="entry name" value="P-loop_NTPase"/>
</dbReference>
<dbReference type="Pfam" id="PF01061">
    <property type="entry name" value="ABC2_membrane"/>
    <property type="match status" value="1"/>
</dbReference>
<keyword evidence="4" id="KW-0547">Nucleotide-binding</keyword>
<organism evidence="10">
    <name type="scientific">Spongospora subterranea</name>
    <dbReference type="NCBI Taxonomy" id="70186"/>
    <lineage>
        <taxon>Eukaryota</taxon>
        <taxon>Sar</taxon>
        <taxon>Rhizaria</taxon>
        <taxon>Endomyxa</taxon>
        <taxon>Phytomyxea</taxon>
        <taxon>Plasmodiophorida</taxon>
        <taxon>Plasmodiophoridae</taxon>
        <taxon>Spongospora</taxon>
    </lineage>
</organism>
<protein>
    <recommendedName>
        <fullName evidence="9">ABC transporter domain-containing protein</fullName>
    </recommendedName>
</protein>
<dbReference type="GO" id="GO:0005524">
    <property type="term" value="F:ATP binding"/>
    <property type="evidence" value="ECO:0007669"/>
    <property type="project" value="UniProtKB-KW"/>
</dbReference>
<dbReference type="GO" id="GO:0140359">
    <property type="term" value="F:ABC-type transporter activity"/>
    <property type="evidence" value="ECO:0007669"/>
    <property type="project" value="InterPro"/>
</dbReference>
<dbReference type="InterPro" id="IPR017871">
    <property type="entry name" value="ABC_transporter-like_CS"/>
</dbReference>
<dbReference type="EMBL" id="HACM01002523">
    <property type="protein sequence ID" value="CRZ02965.1"/>
    <property type="molecule type" value="Transcribed_RNA"/>
</dbReference>
<dbReference type="InterPro" id="IPR003439">
    <property type="entry name" value="ABC_transporter-like_ATP-bd"/>
</dbReference>
<keyword evidence="2" id="KW-0813">Transport</keyword>
<dbReference type="InterPro" id="IPR043926">
    <property type="entry name" value="ABCG_dom"/>
</dbReference>
<name>A0A0H5QLE9_9EUKA</name>
<comment type="subcellular location">
    <subcellularLocation>
        <location evidence="1">Membrane</location>
        <topology evidence="1">Multi-pass membrane protein</topology>
    </subcellularLocation>
</comment>
<reference evidence="10" key="1">
    <citation type="submission" date="2015-04" db="EMBL/GenBank/DDBJ databases">
        <title>The genome sequence of the plant pathogenic Rhizarian Plasmodiophora brassicae reveals insights in its biotrophic life cycle and the origin of chitin synthesis.</title>
        <authorList>
            <person name="Schwelm A."/>
            <person name="Fogelqvist J."/>
            <person name="Knaust A."/>
            <person name="Julke S."/>
            <person name="Lilja T."/>
            <person name="Dhandapani V."/>
            <person name="Bonilla-Rosso G."/>
            <person name="Karlsson M."/>
            <person name="Shevchenko A."/>
            <person name="Choi S.R."/>
            <person name="Kim H.G."/>
            <person name="Park J.Y."/>
            <person name="Lim Y.P."/>
            <person name="Ludwig-Muller J."/>
            <person name="Dixelius C."/>
        </authorList>
    </citation>
    <scope>NUCLEOTIDE SEQUENCE</scope>
    <source>
        <tissue evidence="10">Potato root galls</tissue>
    </source>
</reference>
<sequence length="612" mass="67142">MELAEVAVGEKKPVANTVHLTWTNLDYEIPLKDGAKKLLRGVSGEVRPGQMVALMGSSGAGKTTLMNVLAGRIDTGTIQGSILTNGEYRIESRWKSTIAFVEQDDLMLTNLTVRETLAFAAMFRLPGSMASKAKMDRVNNVISQLGLSKCADTRIGSVDGPRGISGGERKRVSIGIELVTDPCLLFLDEPTSGLDAFTAVSVLETVKNVAVAKNKTVLCTIHQPRTEILRLFDSIILLSAGKVIFTGPVDEGIKYFDSVGLPMPPLTNPADFWLDSITPDFRSDDLREVSIRRIQMLQDKWGERLSDGSPPAVKLLQDAPAPRMDQCQGSFSNSVPSELMILLERDFAQEITRNKVAVIATLGQCFFQVIMFGFIFWQLDFQVTGIANRIGYLFIIVINQSFGVVMPIIGRFPADKALIRRERSAGTYRAETAFLSKVTTSLIQPLASAAISSCILYWMVGLQIDASRFFTYLGVVCLHVVGASFIGLAIGAAVPTSFVGQTIAPLLMLVMVLYSGQLVNVTSISPIIRWIKFVSLLRYTYSSLIQNELRGLKFDCHPPGCFPTGEEVLSQYNLDEYPISSNCIAVAGISVAVFFIGYALFRWKTKPSLKLR</sequence>
<dbReference type="InterPro" id="IPR050352">
    <property type="entry name" value="ABCG_transporters"/>
</dbReference>
<evidence type="ECO:0000256" key="4">
    <source>
        <dbReference type="ARBA" id="ARBA00022741"/>
    </source>
</evidence>
<dbReference type="InterPro" id="IPR003593">
    <property type="entry name" value="AAA+_ATPase"/>
</dbReference>
<dbReference type="InterPro" id="IPR013525">
    <property type="entry name" value="ABC2_TM"/>
</dbReference>
<feature type="transmembrane region" description="Helical" evidence="8">
    <location>
        <begin position="472"/>
        <end position="494"/>
    </location>
</feature>
<evidence type="ECO:0000256" key="2">
    <source>
        <dbReference type="ARBA" id="ARBA00022448"/>
    </source>
</evidence>
<evidence type="ECO:0000256" key="8">
    <source>
        <dbReference type="SAM" id="Phobius"/>
    </source>
</evidence>
<feature type="transmembrane region" description="Helical" evidence="8">
    <location>
        <begin position="506"/>
        <end position="531"/>
    </location>
</feature>
<feature type="transmembrane region" description="Helical" evidence="8">
    <location>
        <begin position="390"/>
        <end position="413"/>
    </location>
</feature>
<dbReference type="Pfam" id="PF19055">
    <property type="entry name" value="ABC2_membrane_7"/>
    <property type="match status" value="1"/>
</dbReference>
<keyword evidence="5" id="KW-0067">ATP-binding</keyword>
<dbReference type="SUPFAM" id="SSF52540">
    <property type="entry name" value="P-loop containing nucleoside triphosphate hydrolases"/>
    <property type="match status" value="1"/>
</dbReference>
<feature type="transmembrane region" description="Helical" evidence="8">
    <location>
        <begin position="434"/>
        <end position="460"/>
    </location>
</feature>
<evidence type="ECO:0000256" key="5">
    <source>
        <dbReference type="ARBA" id="ARBA00022840"/>
    </source>
</evidence>
<keyword evidence="3 8" id="KW-0812">Transmembrane</keyword>
<accession>A0A0H5QLE9</accession>
<feature type="domain" description="ABC transporter" evidence="9">
    <location>
        <begin position="20"/>
        <end position="265"/>
    </location>
</feature>
<dbReference type="PROSITE" id="PS00211">
    <property type="entry name" value="ABC_TRANSPORTER_1"/>
    <property type="match status" value="1"/>
</dbReference>
<evidence type="ECO:0000259" key="9">
    <source>
        <dbReference type="PROSITE" id="PS50893"/>
    </source>
</evidence>
<dbReference type="GO" id="GO:0016887">
    <property type="term" value="F:ATP hydrolysis activity"/>
    <property type="evidence" value="ECO:0007669"/>
    <property type="project" value="InterPro"/>
</dbReference>
<feature type="transmembrane region" description="Helical" evidence="8">
    <location>
        <begin position="356"/>
        <end position="378"/>
    </location>
</feature>
<evidence type="ECO:0000256" key="7">
    <source>
        <dbReference type="ARBA" id="ARBA00023136"/>
    </source>
</evidence>
<dbReference type="SMART" id="SM00382">
    <property type="entry name" value="AAA"/>
    <property type="match status" value="1"/>
</dbReference>
<keyword evidence="6 8" id="KW-1133">Transmembrane helix</keyword>
<evidence type="ECO:0000256" key="6">
    <source>
        <dbReference type="ARBA" id="ARBA00022989"/>
    </source>
</evidence>
<dbReference type="PANTHER" id="PTHR48041:SF122">
    <property type="entry name" value="ABC TRANSPORTER DOMAIN-CONTAINING PROTEIN"/>
    <property type="match status" value="1"/>
</dbReference>
<evidence type="ECO:0000256" key="3">
    <source>
        <dbReference type="ARBA" id="ARBA00022692"/>
    </source>
</evidence>
<dbReference type="AlphaFoldDB" id="A0A0H5QLE9"/>
<keyword evidence="7 8" id="KW-0472">Membrane</keyword>
<evidence type="ECO:0000256" key="1">
    <source>
        <dbReference type="ARBA" id="ARBA00004141"/>
    </source>
</evidence>
<dbReference type="Pfam" id="PF00005">
    <property type="entry name" value="ABC_tran"/>
    <property type="match status" value="1"/>
</dbReference>
<dbReference type="PROSITE" id="PS50893">
    <property type="entry name" value="ABC_TRANSPORTER_2"/>
    <property type="match status" value="1"/>
</dbReference>
<dbReference type="GO" id="GO:0016020">
    <property type="term" value="C:membrane"/>
    <property type="evidence" value="ECO:0007669"/>
    <property type="project" value="UniProtKB-SubCell"/>
</dbReference>
<feature type="transmembrane region" description="Helical" evidence="8">
    <location>
        <begin position="579"/>
        <end position="601"/>
    </location>
</feature>